<comment type="subcellular location">
    <subcellularLocation>
        <location evidence="1">Cell membrane</location>
        <topology evidence="1">Multi-pass membrane protein</topology>
    </subcellularLocation>
</comment>
<feature type="transmembrane region" description="Helical" evidence="6">
    <location>
        <begin position="339"/>
        <end position="361"/>
    </location>
</feature>
<evidence type="ECO:0000256" key="2">
    <source>
        <dbReference type="ARBA" id="ARBA00022475"/>
    </source>
</evidence>
<protein>
    <submittedName>
        <fullName evidence="7">Polysaccharide biosynthesis protein</fullName>
    </submittedName>
</protein>
<comment type="caution">
    <text evidence="7">The sequence shown here is derived from an EMBL/GenBank/DDBJ whole genome shotgun (WGS) entry which is preliminary data.</text>
</comment>
<keyword evidence="3 6" id="KW-0812">Transmembrane</keyword>
<dbReference type="PANTHER" id="PTHR30250">
    <property type="entry name" value="PST FAMILY PREDICTED COLANIC ACID TRANSPORTER"/>
    <property type="match status" value="1"/>
</dbReference>
<dbReference type="AlphaFoldDB" id="A0A1J5RPP8"/>
<dbReference type="PANTHER" id="PTHR30250:SF26">
    <property type="entry name" value="PSMA PROTEIN"/>
    <property type="match status" value="1"/>
</dbReference>
<evidence type="ECO:0000256" key="3">
    <source>
        <dbReference type="ARBA" id="ARBA00022692"/>
    </source>
</evidence>
<sequence length="427" mass="46355">MIHKFTGSIWALLEYLCYPLIIFVATPYLLHTLGAENYGYWMLLNAIVSLGVVLNVGTSAATIKLISAGIGKQNNGDITHIVNSSLTIAIFGGGLLALIISIVFSLMGTGLFEKMSNHSLLLLTGLTAALLAWIEQIDNVFTSTIKGSEKFGLAAKIEIISKTLQILVAVLVVGFSGSMAAFYFSFVIVAVCRLFIKYLVVKKYLNISNFKLGLNGVRETLIYAKWGWLQGLGSLLFGVADRFLVGSIMGATALTYYSVATQLAQQIHAISSAGLSVIFPKISRKIEGASSFSLRKIAHLAIMGNFFISSVLAISLFIFGHDILLIWLGTSIASTSSEILFYLTIGYWLLAMNVAPHFILLAIGRMKFVALSNVVAGIVSLTIMFILIGSNGLVGVGVARILYGIITLVNFLSLFDYLKKRNEKYIE</sequence>
<feature type="transmembrane region" description="Helical" evidence="6">
    <location>
        <begin position="401"/>
        <end position="418"/>
    </location>
</feature>
<dbReference type="Pfam" id="PF01943">
    <property type="entry name" value="Polysacc_synt"/>
    <property type="match status" value="1"/>
</dbReference>
<reference evidence="7" key="1">
    <citation type="submission" date="2016-10" db="EMBL/GenBank/DDBJ databases">
        <title>Sequence of Gallionella enrichment culture.</title>
        <authorList>
            <person name="Poehlein A."/>
            <person name="Muehling M."/>
            <person name="Daniel R."/>
        </authorList>
    </citation>
    <scope>NUCLEOTIDE SEQUENCE</scope>
</reference>
<name>A0A1J5RPP8_9ZZZZ</name>
<feature type="transmembrane region" description="Helical" evidence="6">
    <location>
        <begin position="42"/>
        <end position="66"/>
    </location>
</feature>
<feature type="transmembrane region" description="Helical" evidence="6">
    <location>
        <begin position="300"/>
        <end position="319"/>
    </location>
</feature>
<keyword evidence="5 6" id="KW-0472">Membrane</keyword>
<gene>
    <name evidence="7" type="ORF">GALL_204540</name>
</gene>
<evidence type="ECO:0000313" key="7">
    <source>
        <dbReference type="EMBL" id="OIQ97570.1"/>
    </source>
</evidence>
<evidence type="ECO:0000256" key="4">
    <source>
        <dbReference type="ARBA" id="ARBA00022989"/>
    </source>
</evidence>
<proteinExistence type="predicted"/>
<evidence type="ECO:0000256" key="5">
    <source>
        <dbReference type="ARBA" id="ARBA00023136"/>
    </source>
</evidence>
<feature type="transmembrane region" description="Helical" evidence="6">
    <location>
        <begin position="153"/>
        <end position="175"/>
    </location>
</feature>
<keyword evidence="4 6" id="KW-1133">Transmembrane helix</keyword>
<feature type="transmembrane region" description="Helical" evidence="6">
    <location>
        <begin position="120"/>
        <end position="141"/>
    </location>
</feature>
<organism evidence="7">
    <name type="scientific">mine drainage metagenome</name>
    <dbReference type="NCBI Taxonomy" id="410659"/>
    <lineage>
        <taxon>unclassified sequences</taxon>
        <taxon>metagenomes</taxon>
        <taxon>ecological metagenomes</taxon>
    </lineage>
</organism>
<feature type="transmembrane region" description="Helical" evidence="6">
    <location>
        <begin position="12"/>
        <end position="30"/>
    </location>
</feature>
<feature type="transmembrane region" description="Helical" evidence="6">
    <location>
        <begin position="86"/>
        <end position="108"/>
    </location>
</feature>
<accession>A0A1J5RPP8</accession>
<dbReference type="GO" id="GO:0005886">
    <property type="term" value="C:plasma membrane"/>
    <property type="evidence" value="ECO:0007669"/>
    <property type="project" value="UniProtKB-SubCell"/>
</dbReference>
<dbReference type="InterPro" id="IPR050833">
    <property type="entry name" value="Poly_Biosynth_Transport"/>
</dbReference>
<feature type="transmembrane region" description="Helical" evidence="6">
    <location>
        <begin position="368"/>
        <end position="389"/>
    </location>
</feature>
<feature type="transmembrane region" description="Helical" evidence="6">
    <location>
        <begin position="181"/>
        <end position="201"/>
    </location>
</feature>
<evidence type="ECO:0000256" key="1">
    <source>
        <dbReference type="ARBA" id="ARBA00004651"/>
    </source>
</evidence>
<keyword evidence="2" id="KW-1003">Cell membrane</keyword>
<evidence type="ECO:0000256" key="6">
    <source>
        <dbReference type="SAM" id="Phobius"/>
    </source>
</evidence>
<dbReference type="InterPro" id="IPR002797">
    <property type="entry name" value="Polysacc_synth"/>
</dbReference>
<dbReference type="EMBL" id="MLJW01000131">
    <property type="protein sequence ID" value="OIQ97570.1"/>
    <property type="molecule type" value="Genomic_DNA"/>
</dbReference>